<sequence length="143" mass="15480">MTPSCMGVGAGGGEVGIAVPVAGQVTEEFRTVFQVVGFAYRVETNEKKYRTFWRESLVTDSRQVVGFVETERRLSESIFFQRLIHLGGDDTDSFVAPLGCVDVFAVGNEPGGAANRTAGQISRVRMSCSIFHPGQTNNKAEGE</sequence>
<comment type="caution">
    <text evidence="1">The sequence shown here is derived from an EMBL/GenBank/DDBJ whole genome shotgun (WGS) entry which is preliminary data.</text>
</comment>
<dbReference type="EMBL" id="AEMG01000009">
    <property type="protein sequence ID" value="EFW92201.1"/>
    <property type="molecule type" value="Genomic_DNA"/>
</dbReference>
<proteinExistence type="predicted"/>
<name>E7QUC2_HALPU</name>
<reference evidence="1 2" key="1">
    <citation type="journal article" date="2014" name="ISME J.">
        <title>Trehalose/2-sulfotrehalose biosynthesis and glycine-betaine uptake are widely spread mechanisms for osmoadaptation in the Halobacteriales.</title>
        <authorList>
            <person name="Youssef N.H."/>
            <person name="Savage-Ashlock K.N."/>
            <person name="McCully A.L."/>
            <person name="Luedtke B."/>
            <person name="Shaw E.I."/>
            <person name="Hoff W.D."/>
            <person name="Elshahed M.S."/>
        </authorList>
    </citation>
    <scope>NUCLEOTIDE SEQUENCE [LARGE SCALE GENOMIC DNA]</scope>
    <source>
        <strain evidence="1 2">DX253</strain>
    </source>
</reference>
<accession>E7QUC2</accession>
<dbReference type="Proteomes" id="UP000003751">
    <property type="component" value="Unassembled WGS sequence"/>
</dbReference>
<organism evidence="1 2">
    <name type="scientific">Haladaptatus paucihalophilus DX253</name>
    <dbReference type="NCBI Taxonomy" id="797209"/>
    <lineage>
        <taxon>Archaea</taxon>
        <taxon>Methanobacteriati</taxon>
        <taxon>Methanobacteriota</taxon>
        <taxon>Stenosarchaea group</taxon>
        <taxon>Halobacteria</taxon>
        <taxon>Halobacteriales</taxon>
        <taxon>Haladaptataceae</taxon>
        <taxon>Haladaptatus</taxon>
    </lineage>
</organism>
<gene>
    <name evidence="1" type="ORF">ZOD2009_12010</name>
</gene>
<protein>
    <submittedName>
        <fullName evidence="1">Uncharacterized protein</fullName>
    </submittedName>
</protein>
<dbReference type="AlphaFoldDB" id="E7QUC2"/>
<evidence type="ECO:0000313" key="1">
    <source>
        <dbReference type="EMBL" id="EFW92201.1"/>
    </source>
</evidence>
<evidence type="ECO:0000313" key="2">
    <source>
        <dbReference type="Proteomes" id="UP000003751"/>
    </source>
</evidence>